<keyword evidence="1" id="KW-0378">Hydrolase</keyword>
<keyword evidence="2" id="KW-1185">Reference proteome</keyword>
<dbReference type="Proteomes" id="UP000736373">
    <property type="component" value="Unassembled WGS sequence"/>
</dbReference>
<organism evidence="1 2">
    <name type="scientific">Paraburkholderia podalyriae</name>
    <dbReference type="NCBI Taxonomy" id="1938811"/>
    <lineage>
        <taxon>Bacteria</taxon>
        <taxon>Pseudomonadati</taxon>
        <taxon>Pseudomonadota</taxon>
        <taxon>Betaproteobacteria</taxon>
        <taxon>Burkholderiales</taxon>
        <taxon>Burkholderiaceae</taxon>
        <taxon>Paraburkholderia</taxon>
    </lineage>
</organism>
<dbReference type="EMBL" id="VZQQ01000115">
    <property type="protein sequence ID" value="MBC8752570.1"/>
    <property type="molecule type" value="Genomic_DNA"/>
</dbReference>
<evidence type="ECO:0000313" key="2">
    <source>
        <dbReference type="Proteomes" id="UP000736373"/>
    </source>
</evidence>
<dbReference type="GO" id="GO:0016787">
    <property type="term" value="F:hydrolase activity"/>
    <property type="evidence" value="ECO:0007669"/>
    <property type="project" value="UniProtKB-KW"/>
</dbReference>
<name>A0ABR7Q1Y2_9BURK</name>
<proteinExistence type="predicted"/>
<reference evidence="1 2" key="1">
    <citation type="submission" date="2019-09" db="EMBL/GenBank/DDBJ databases">
        <title>Paraburkholderia podalyriae sp. nov., A South African Podalyria-associated rhizobium.</title>
        <authorList>
            <person name="Mavima L."/>
            <person name="Beukes C.W."/>
            <person name="Palmer M."/>
            <person name="De Meyer S.E."/>
            <person name="James E.K."/>
            <person name="Maluk M."/>
            <person name="Avontuur J.R."/>
            <person name="Chan W.Y."/>
            <person name="Venter S.N."/>
            <person name="Steenkamp E.T."/>
        </authorList>
    </citation>
    <scope>NUCLEOTIDE SEQUENCE [LARGE SCALE GENOMIC DNA]</scope>
    <source>
        <strain evidence="1 2">WC7.3b</strain>
    </source>
</reference>
<gene>
    <name evidence="1" type="ORF">F6X42_41170</name>
</gene>
<accession>A0ABR7Q1Y2</accession>
<feature type="non-terminal residue" evidence="1">
    <location>
        <position position="158"/>
    </location>
</feature>
<protein>
    <submittedName>
        <fullName evidence="1">Glycoside hydrolase family 19 protein</fullName>
    </submittedName>
</protein>
<sequence length="158" mass="17407">MTSKSVPHNPQKPPPPRLKQLAFAFPFLHKAQGNARLSVQFTDEHDIYRLLAASEPSGAYLVSRKGMWHGGIHITEAGAGQALDLDAGLRCIANGVLVAYRADSDYPISEVSVDGSDVPLRAPYSTGFALVRHEMEFPRGTKLTFYSLYMHLMSNADY</sequence>
<evidence type="ECO:0000313" key="1">
    <source>
        <dbReference type="EMBL" id="MBC8752570.1"/>
    </source>
</evidence>
<comment type="caution">
    <text evidence="1">The sequence shown here is derived from an EMBL/GenBank/DDBJ whole genome shotgun (WGS) entry which is preliminary data.</text>
</comment>